<dbReference type="Gene3D" id="3.40.50.720">
    <property type="entry name" value="NAD(P)-binding Rossmann-like Domain"/>
    <property type="match status" value="1"/>
</dbReference>
<gene>
    <name evidence="2" type="ORF">BTM29_06445</name>
</gene>
<dbReference type="GO" id="GO:0042602">
    <property type="term" value="F:riboflavin reductase (NADPH) activity"/>
    <property type="evidence" value="ECO:0007669"/>
    <property type="project" value="TreeGrafter"/>
</dbReference>
<feature type="domain" description="NAD(P)-binding" evidence="1">
    <location>
        <begin position="9"/>
        <end position="193"/>
    </location>
</feature>
<proteinExistence type="predicted"/>
<keyword evidence="3" id="KW-1185">Reference proteome</keyword>
<dbReference type="EMBL" id="CP019323">
    <property type="protein sequence ID" value="APX72219.1"/>
    <property type="molecule type" value="Genomic_DNA"/>
</dbReference>
<dbReference type="InterPro" id="IPR016040">
    <property type="entry name" value="NAD(P)-bd_dom"/>
</dbReference>
<dbReference type="RefSeq" id="WP_076614893.1">
    <property type="nucleotide sequence ID" value="NZ_CP019323.1"/>
</dbReference>
<evidence type="ECO:0000313" key="3">
    <source>
        <dbReference type="Proteomes" id="UP000187499"/>
    </source>
</evidence>
<dbReference type="STRING" id="1847728.BTM29_06445"/>
<dbReference type="Proteomes" id="UP000187499">
    <property type="component" value="Chromosome"/>
</dbReference>
<name>A0A1P8Q325_9LACO</name>
<sequence>MNIQITIFGATGSIGPFLIDKALDLGHTIISASRKPQNDTTDGVKSIVVDYGDTESIKKALVGSDAVIIALGGSNILEPTKNILHTLETYGPKKVEMITGFGSDKKLRKELPLSQQVMFNAMKVTFSAVLKVMSQQVEIIRNTNGLDWLNVQPPWLTYDEKTDYRYGVDIKSTVNSKLSRLDLADFMITQLSQNELGKKSVNIVGSTKK</sequence>
<dbReference type="InterPro" id="IPR036291">
    <property type="entry name" value="NAD(P)-bd_dom_sf"/>
</dbReference>
<protein>
    <recommendedName>
        <fullName evidence="1">NAD(P)-binding domain-containing protein</fullName>
    </recommendedName>
</protein>
<evidence type="ECO:0000259" key="1">
    <source>
        <dbReference type="Pfam" id="PF13460"/>
    </source>
</evidence>
<dbReference type="PANTHER" id="PTHR43355:SF2">
    <property type="entry name" value="FLAVIN REDUCTASE (NADPH)"/>
    <property type="match status" value="1"/>
</dbReference>
<dbReference type="GO" id="GO:0004074">
    <property type="term" value="F:biliverdin reductase [NAD(P)H] activity"/>
    <property type="evidence" value="ECO:0007669"/>
    <property type="project" value="TreeGrafter"/>
</dbReference>
<dbReference type="OrthoDB" id="9785372at2"/>
<dbReference type="SUPFAM" id="SSF51735">
    <property type="entry name" value="NAD(P)-binding Rossmann-fold domains"/>
    <property type="match status" value="1"/>
</dbReference>
<evidence type="ECO:0000313" key="2">
    <source>
        <dbReference type="EMBL" id="APX72219.1"/>
    </source>
</evidence>
<dbReference type="PANTHER" id="PTHR43355">
    <property type="entry name" value="FLAVIN REDUCTASE (NADPH)"/>
    <property type="match status" value="1"/>
</dbReference>
<organism evidence="2 3">
    <name type="scientific">Companilactobacillus allii</name>
    <dbReference type="NCBI Taxonomy" id="1847728"/>
    <lineage>
        <taxon>Bacteria</taxon>
        <taxon>Bacillati</taxon>
        <taxon>Bacillota</taxon>
        <taxon>Bacilli</taxon>
        <taxon>Lactobacillales</taxon>
        <taxon>Lactobacillaceae</taxon>
        <taxon>Companilactobacillus</taxon>
    </lineage>
</organism>
<dbReference type="KEGG" id="lalw:BTM29_06445"/>
<accession>A0A1P8Q325</accession>
<dbReference type="AlphaFoldDB" id="A0A1P8Q325"/>
<dbReference type="Pfam" id="PF13460">
    <property type="entry name" value="NAD_binding_10"/>
    <property type="match status" value="1"/>
</dbReference>
<reference evidence="3" key="1">
    <citation type="submission" date="2016-12" db="EMBL/GenBank/DDBJ databases">
        <authorList>
            <person name="Jung M.Y."/>
            <person name="Lee S.H."/>
        </authorList>
    </citation>
    <scope>NUCLEOTIDE SEQUENCE [LARGE SCALE GENOMIC DNA]</scope>
    <source>
        <strain evidence="3">WiKim39</strain>
    </source>
</reference>
<dbReference type="InterPro" id="IPR051606">
    <property type="entry name" value="Polyketide_Oxido-like"/>
</dbReference>